<evidence type="ECO:0000259" key="17">
    <source>
        <dbReference type="Pfam" id="PF03460"/>
    </source>
</evidence>
<dbReference type="NCBIfam" id="NF010029">
    <property type="entry name" value="PRK13504.1"/>
    <property type="match status" value="1"/>
</dbReference>
<dbReference type="EC" id="1.8.1.2" evidence="15"/>
<dbReference type="PANTHER" id="PTHR11493:SF47">
    <property type="entry name" value="SULFITE REDUCTASE [NADPH] SUBUNIT BETA"/>
    <property type="match status" value="1"/>
</dbReference>
<comment type="cofactor">
    <cofactor evidence="15">
        <name>siroheme</name>
        <dbReference type="ChEBI" id="CHEBI:60052"/>
    </cofactor>
    <text evidence="15">Binds 1 siroheme per subunit.</text>
</comment>
<name>A0A1M7H1Q4_9GAMM</name>
<feature type="domain" description="Nitrite/Sulfite reductase ferredoxin-like" evidence="17">
    <location>
        <begin position="350"/>
        <end position="409"/>
    </location>
</feature>
<dbReference type="SUPFAM" id="SSF55124">
    <property type="entry name" value="Nitrite/Sulfite reductase N-terminal domain-like"/>
    <property type="match status" value="2"/>
</dbReference>
<feature type="domain" description="Nitrite/Sulfite reductase ferredoxin-like" evidence="17">
    <location>
        <begin position="67"/>
        <end position="128"/>
    </location>
</feature>
<sequence length="572" mass="63890">MSDKLPDAEIIKRESNYLRGTIAEGLDDLATGAISDNDNKLTKFHGTYLQDDRDVRDERRRQRLEPLHMFMVRLRLPGGVLTPEQWLGMDDIAGDCANHTLKLTTRQTFQFHGVFKHKMRPLMRAIDALGLDTKGACGDVNRNVVSNVNPHESQVHADIHRYSVDISERLKWRSRAYAEIWLGEDRVEARGEDEPGKEEEEPFYSYYYMPRKFKIALAVPPENDADVLSNDIALIAIVEDGKLVGFNVGVGGGMGMTYGNEATHPRLADVAGYVPADQVVDACEAIAAIQRDHGCRTERTHARFKYTMADHGVEWFLERFAEYHGTPMAPVRDYVFTHSGDRFGWVEGENGNQHLTLSIRSGRVLDTDELALRTALRDIAKIHTGDFRITCNQNLIIANVAPEKKAEIQTLVDHYGLEDGSGISALARNSMSCVAFPTCALAMAESERYLPSLTDKLDALMDKAGLADTPINVRVTGCPNGCARPYLAEIGLTGKALGKYNLFLGGDERGERMNRLYRENIDEATILELLEPMLERFAAERNDGEGFGDFLIRGGIVDAERPPEVFHKAYAV</sequence>
<keyword evidence="7 15" id="KW-0521">NADP</keyword>
<evidence type="ECO:0000256" key="10">
    <source>
        <dbReference type="ARBA" id="ARBA00023014"/>
    </source>
</evidence>
<feature type="binding site" evidence="15">
    <location>
        <position position="482"/>
    </location>
    <ligand>
        <name>[4Fe-4S] cluster</name>
        <dbReference type="ChEBI" id="CHEBI:49883"/>
    </ligand>
</feature>
<dbReference type="Proteomes" id="UP000190911">
    <property type="component" value="Chromosome I"/>
</dbReference>
<dbReference type="Pfam" id="PF03460">
    <property type="entry name" value="NIR_SIR_ferr"/>
    <property type="match status" value="2"/>
</dbReference>
<dbReference type="FunCoup" id="A0A1M7H1Q4">
    <property type="interactions" value="234"/>
</dbReference>
<comment type="catalytic activity">
    <reaction evidence="12 15">
        <text>hydrogen sulfide + 3 NADP(+) + 3 H2O = sulfite + 3 NADPH + 4 H(+)</text>
        <dbReference type="Rhea" id="RHEA:13801"/>
        <dbReference type="ChEBI" id="CHEBI:15377"/>
        <dbReference type="ChEBI" id="CHEBI:15378"/>
        <dbReference type="ChEBI" id="CHEBI:17359"/>
        <dbReference type="ChEBI" id="CHEBI:29919"/>
        <dbReference type="ChEBI" id="CHEBI:57783"/>
        <dbReference type="ChEBI" id="CHEBI:58349"/>
        <dbReference type="EC" id="1.8.1.2"/>
    </reaction>
</comment>
<evidence type="ECO:0000256" key="1">
    <source>
        <dbReference type="ARBA" id="ARBA00004774"/>
    </source>
</evidence>
<dbReference type="GO" id="GO:0051539">
    <property type="term" value="F:4 iron, 4 sulfur cluster binding"/>
    <property type="evidence" value="ECO:0007669"/>
    <property type="project" value="UniProtKB-KW"/>
</dbReference>
<dbReference type="OrthoDB" id="3189055at2"/>
<evidence type="ECO:0000256" key="14">
    <source>
        <dbReference type="ARBA" id="ARBA00062253"/>
    </source>
</evidence>
<dbReference type="InterPro" id="IPR006066">
    <property type="entry name" value="NO2/SO3_Rdtase_FeS/sirohaem_BS"/>
</dbReference>
<evidence type="ECO:0000256" key="13">
    <source>
        <dbReference type="ARBA" id="ARBA00057160"/>
    </source>
</evidence>
<dbReference type="RefSeq" id="WP_079553103.1">
    <property type="nucleotide sequence ID" value="NZ_LT670847.1"/>
</dbReference>
<dbReference type="GO" id="GO:0009337">
    <property type="term" value="C:sulfite reductase complex (NADPH)"/>
    <property type="evidence" value="ECO:0007669"/>
    <property type="project" value="InterPro"/>
</dbReference>
<comment type="similarity">
    <text evidence="2 15">Belongs to the nitrite and sulfite reductase 4Fe-4S domain family.</text>
</comment>
<keyword evidence="6 15" id="KW-0479">Metal-binding</keyword>
<dbReference type="FunFam" id="3.30.413.10:FF:000003">
    <property type="entry name" value="Sulfite reductase [NADPH] hemoprotein beta-component"/>
    <property type="match status" value="1"/>
</dbReference>
<keyword evidence="10 15" id="KW-0411">Iron-sulfur</keyword>
<dbReference type="UniPathway" id="UPA00140">
    <property type="reaction ID" value="UER00207"/>
</dbReference>
<dbReference type="GO" id="GO:0000103">
    <property type="term" value="P:sulfate assimilation"/>
    <property type="evidence" value="ECO:0007669"/>
    <property type="project" value="UniProtKB-UniRule"/>
</dbReference>
<dbReference type="InterPro" id="IPR011786">
    <property type="entry name" value="CysI"/>
</dbReference>
<feature type="domain" description="Nitrite/sulphite reductase 4Fe-4S" evidence="16">
    <location>
        <begin position="192"/>
        <end position="325"/>
    </location>
</feature>
<evidence type="ECO:0000256" key="11">
    <source>
        <dbReference type="ARBA" id="ARBA00023192"/>
    </source>
</evidence>
<organism evidence="18 19">
    <name type="scientific">Vreelandella subglaciescola</name>
    <dbReference type="NCBI Taxonomy" id="29571"/>
    <lineage>
        <taxon>Bacteria</taxon>
        <taxon>Pseudomonadati</taxon>
        <taxon>Pseudomonadota</taxon>
        <taxon>Gammaproteobacteria</taxon>
        <taxon>Oceanospirillales</taxon>
        <taxon>Halomonadaceae</taxon>
        <taxon>Vreelandella</taxon>
    </lineage>
</organism>
<protein>
    <recommendedName>
        <fullName evidence="15">Sulfite reductase [NADPH] hemoprotein beta-component</fullName>
        <shortName evidence="15">SiR-HP</shortName>
        <shortName evidence="15">SiRHP</shortName>
        <ecNumber evidence="15">1.8.1.2</ecNumber>
    </recommendedName>
</protein>
<gene>
    <name evidence="15" type="primary">cysI</name>
    <name evidence="18" type="ORF">SAMN05878437_1855</name>
</gene>
<comment type="function">
    <text evidence="13 15">Component of the sulfite reductase complex that catalyzes the 6-electron reduction of sulfite to sulfide. This is one of several activities required for the biosynthesis of L-cysteine from sulfate.</text>
</comment>
<feature type="binding site" evidence="15">
    <location>
        <position position="433"/>
    </location>
    <ligand>
        <name>[4Fe-4S] cluster</name>
        <dbReference type="ChEBI" id="CHEBI:49883"/>
    </ligand>
</feature>
<dbReference type="AlphaFoldDB" id="A0A1M7H1Q4"/>
<dbReference type="InterPro" id="IPR045169">
    <property type="entry name" value="NO2/SO3_Rdtase_4Fe4S_prot"/>
</dbReference>
<evidence type="ECO:0000259" key="16">
    <source>
        <dbReference type="Pfam" id="PF01077"/>
    </source>
</evidence>
<evidence type="ECO:0000256" key="9">
    <source>
        <dbReference type="ARBA" id="ARBA00023004"/>
    </source>
</evidence>
<dbReference type="GO" id="GO:0020037">
    <property type="term" value="F:heme binding"/>
    <property type="evidence" value="ECO:0007669"/>
    <property type="project" value="InterPro"/>
</dbReference>
<dbReference type="GO" id="GO:0046872">
    <property type="term" value="F:metal ion binding"/>
    <property type="evidence" value="ECO:0007669"/>
    <property type="project" value="UniProtKB-KW"/>
</dbReference>
<keyword evidence="5 15" id="KW-0349">Heme</keyword>
<dbReference type="InterPro" id="IPR005117">
    <property type="entry name" value="NiRdtase/SiRdtase_haem-b_fer"/>
</dbReference>
<dbReference type="InterPro" id="IPR045854">
    <property type="entry name" value="NO2/SO3_Rdtase_4Fe4S_sf"/>
</dbReference>
<feature type="binding site" evidence="15">
    <location>
        <position position="478"/>
    </location>
    <ligand>
        <name>[4Fe-4S] cluster</name>
        <dbReference type="ChEBI" id="CHEBI:49883"/>
    </ligand>
</feature>
<keyword evidence="4 15" id="KW-0028">Amino-acid biosynthesis</keyword>
<keyword evidence="19" id="KW-1185">Reference proteome</keyword>
<dbReference type="GO" id="GO:0050661">
    <property type="term" value="F:NADP binding"/>
    <property type="evidence" value="ECO:0007669"/>
    <property type="project" value="InterPro"/>
</dbReference>
<dbReference type="SUPFAM" id="SSF56014">
    <property type="entry name" value="Nitrite and sulphite reductase 4Fe-4S domain-like"/>
    <property type="match status" value="2"/>
</dbReference>
<dbReference type="GO" id="GO:0019344">
    <property type="term" value="P:cysteine biosynthetic process"/>
    <property type="evidence" value="ECO:0007669"/>
    <property type="project" value="UniProtKB-KW"/>
</dbReference>
<dbReference type="PRINTS" id="PR00397">
    <property type="entry name" value="SIROHAEM"/>
</dbReference>
<evidence type="ECO:0000256" key="8">
    <source>
        <dbReference type="ARBA" id="ARBA00023002"/>
    </source>
</evidence>
<comment type="pathway">
    <text evidence="1 15">Sulfur metabolism; hydrogen sulfide biosynthesis; hydrogen sulfide from sulfite (NADPH route): step 1/1.</text>
</comment>
<dbReference type="PROSITE" id="PS00365">
    <property type="entry name" value="NIR_SIR"/>
    <property type="match status" value="1"/>
</dbReference>
<dbReference type="PANTHER" id="PTHR11493">
    <property type="entry name" value="SULFITE REDUCTASE [NADPH] SUBUNIT BETA-RELATED"/>
    <property type="match status" value="1"/>
</dbReference>
<accession>A0A1M7H1Q4</accession>
<dbReference type="GO" id="GO:0070814">
    <property type="term" value="P:hydrogen sulfide biosynthetic process"/>
    <property type="evidence" value="ECO:0007669"/>
    <property type="project" value="UniProtKB-UniRule"/>
</dbReference>
<comment type="subunit">
    <text evidence="14 15">Alpha(8)-beta(8). The alpha component is a flavoprotein, the beta component is a hemoprotein.</text>
</comment>
<keyword evidence="8 15" id="KW-0560">Oxidoreductase</keyword>
<dbReference type="HAMAP" id="MF_01540">
    <property type="entry name" value="CysI"/>
    <property type="match status" value="1"/>
</dbReference>
<evidence type="ECO:0000256" key="7">
    <source>
        <dbReference type="ARBA" id="ARBA00022857"/>
    </source>
</evidence>
<feature type="binding site" evidence="15">
    <location>
        <position position="439"/>
    </location>
    <ligand>
        <name>[4Fe-4S] cluster</name>
        <dbReference type="ChEBI" id="CHEBI:49883"/>
    </ligand>
</feature>
<dbReference type="Gene3D" id="3.30.413.10">
    <property type="entry name" value="Sulfite Reductase Hemoprotein, domain 1"/>
    <property type="match status" value="2"/>
</dbReference>
<proteinExistence type="inferred from homology"/>
<evidence type="ECO:0000256" key="6">
    <source>
        <dbReference type="ARBA" id="ARBA00022723"/>
    </source>
</evidence>
<dbReference type="InterPro" id="IPR006067">
    <property type="entry name" value="NO2/SO3_Rdtase_4Fe4S_dom"/>
</dbReference>
<dbReference type="GO" id="GO:0004783">
    <property type="term" value="F:sulfite reductase (NADPH) activity"/>
    <property type="evidence" value="ECO:0007669"/>
    <property type="project" value="UniProtKB-UniRule"/>
</dbReference>
<dbReference type="InterPro" id="IPR036136">
    <property type="entry name" value="Nit/Sulf_reduc_fer-like_dom_sf"/>
</dbReference>
<keyword evidence="9 15" id="KW-0408">Iron</keyword>
<evidence type="ECO:0000256" key="2">
    <source>
        <dbReference type="ARBA" id="ARBA00010429"/>
    </source>
</evidence>
<evidence type="ECO:0000313" key="19">
    <source>
        <dbReference type="Proteomes" id="UP000190911"/>
    </source>
</evidence>
<dbReference type="STRING" id="29571.SAMN05878437_1855"/>
<evidence type="ECO:0000256" key="12">
    <source>
        <dbReference type="ARBA" id="ARBA00052219"/>
    </source>
</evidence>
<evidence type="ECO:0000313" key="18">
    <source>
        <dbReference type="EMBL" id="SHM22564.1"/>
    </source>
</evidence>
<evidence type="ECO:0000256" key="3">
    <source>
        <dbReference type="ARBA" id="ARBA00022485"/>
    </source>
</evidence>
<evidence type="ECO:0000256" key="5">
    <source>
        <dbReference type="ARBA" id="ARBA00022617"/>
    </source>
</evidence>
<keyword evidence="3 15" id="KW-0004">4Fe-4S</keyword>
<evidence type="ECO:0000256" key="15">
    <source>
        <dbReference type="HAMAP-Rule" id="MF_01540"/>
    </source>
</evidence>
<dbReference type="GO" id="GO:0050311">
    <property type="term" value="F:sulfite reductase (ferredoxin) activity"/>
    <property type="evidence" value="ECO:0007669"/>
    <property type="project" value="TreeGrafter"/>
</dbReference>
<reference evidence="18 19" key="1">
    <citation type="submission" date="2016-11" db="EMBL/GenBank/DDBJ databases">
        <authorList>
            <person name="Jaros S."/>
            <person name="Januszkiewicz K."/>
            <person name="Wedrychowicz H."/>
        </authorList>
    </citation>
    <scope>NUCLEOTIDE SEQUENCE [LARGE SCALE GENOMIC DNA]</scope>
    <source>
        <strain evidence="18 19">ACAM 12</strain>
    </source>
</reference>
<dbReference type="EMBL" id="LT670847">
    <property type="protein sequence ID" value="SHM22564.1"/>
    <property type="molecule type" value="Genomic_DNA"/>
</dbReference>
<keyword evidence="11 15" id="KW-0198">Cysteine biosynthesis</keyword>
<feature type="binding site" description="axial binding residue" evidence="15">
    <location>
        <position position="482"/>
    </location>
    <ligand>
        <name>siroheme</name>
        <dbReference type="ChEBI" id="CHEBI:60052"/>
    </ligand>
    <ligandPart>
        <name>Fe</name>
        <dbReference type="ChEBI" id="CHEBI:18248"/>
    </ligandPart>
</feature>
<evidence type="ECO:0000256" key="4">
    <source>
        <dbReference type="ARBA" id="ARBA00022605"/>
    </source>
</evidence>
<dbReference type="Pfam" id="PF01077">
    <property type="entry name" value="NIR_SIR"/>
    <property type="match status" value="1"/>
</dbReference>
<comment type="cofactor">
    <cofactor evidence="15">
        <name>[4Fe-4S] cluster</name>
        <dbReference type="ChEBI" id="CHEBI:49883"/>
    </cofactor>
    <text evidence="15">Binds 1 [4Fe-4S] cluster per subunit.</text>
</comment>
<dbReference type="InParanoid" id="A0A1M7H1Q4"/>
<dbReference type="NCBIfam" id="TIGR02041">
    <property type="entry name" value="CysI"/>
    <property type="match status" value="1"/>
</dbReference>